<reference evidence="6 7" key="1">
    <citation type="journal article" date="2016" name="Nat. Commun.">
        <title>Thousands of microbial genomes shed light on interconnected biogeochemical processes in an aquifer system.</title>
        <authorList>
            <person name="Anantharaman K."/>
            <person name="Brown C.T."/>
            <person name="Hug L.A."/>
            <person name="Sharon I."/>
            <person name="Castelle C.J."/>
            <person name="Probst A.J."/>
            <person name="Thomas B.C."/>
            <person name="Singh A."/>
            <person name="Wilkins M.J."/>
            <person name="Karaoz U."/>
            <person name="Brodie E.L."/>
            <person name="Williams K.H."/>
            <person name="Hubbard S.S."/>
            <person name="Banfield J.F."/>
        </authorList>
    </citation>
    <scope>NUCLEOTIDE SEQUENCE [LARGE SCALE GENOMIC DNA]</scope>
</reference>
<evidence type="ECO:0000259" key="5">
    <source>
        <dbReference type="Pfam" id="PF03721"/>
    </source>
</evidence>
<dbReference type="PIRSF" id="PIRSF000124">
    <property type="entry name" value="UDPglc_GDPman_dh"/>
    <property type="match status" value="1"/>
</dbReference>
<dbReference type="GO" id="GO:0051287">
    <property type="term" value="F:NAD binding"/>
    <property type="evidence" value="ECO:0007669"/>
    <property type="project" value="InterPro"/>
</dbReference>
<dbReference type="Proteomes" id="UP000177235">
    <property type="component" value="Unassembled WGS sequence"/>
</dbReference>
<comment type="similarity">
    <text evidence="1 2">Belongs to the UDP-glucose/GDP-mannose dehydrogenase family.</text>
</comment>
<dbReference type="AlphaFoldDB" id="A0A1F5QD27"/>
<dbReference type="Pfam" id="PF03721">
    <property type="entry name" value="UDPG_MGDP_dh_N"/>
    <property type="match status" value="1"/>
</dbReference>
<dbReference type="SUPFAM" id="SSF51735">
    <property type="entry name" value="NAD(P)-binding Rossmann-fold domains"/>
    <property type="match status" value="1"/>
</dbReference>
<accession>A0A1F5QD27</accession>
<evidence type="ECO:0000256" key="3">
    <source>
        <dbReference type="SAM" id="MobiDB-lite"/>
    </source>
</evidence>
<dbReference type="InterPro" id="IPR008927">
    <property type="entry name" value="6-PGluconate_DH-like_C_sf"/>
</dbReference>
<dbReference type="Gene3D" id="1.20.5.100">
    <property type="entry name" value="Cytochrome c1, transmembrane anchor, C-terminal"/>
    <property type="match status" value="1"/>
</dbReference>
<dbReference type="InterPro" id="IPR014026">
    <property type="entry name" value="UDP-Glc/GDP-Man_DH_dimer"/>
</dbReference>
<dbReference type="InterPro" id="IPR036291">
    <property type="entry name" value="NAD(P)-bd_dom_sf"/>
</dbReference>
<dbReference type="InterPro" id="IPR017476">
    <property type="entry name" value="UDP-Glc/GDP-Man"/>
</dbReference>
<dbReference type="InterPro" id="IPR001732">
    <property type="entry name" value="UDP-Glc/GDP-Man_DH_N"/>
</dbReference>
<dbReference type="Gene3D" id="3.40.50.720">
    <property type="entry name" value="NAD(P)-binding Rossmann-like Domain"/>
    <property type="match status" value="2"/>
</dbReference>
<gene>
    <name evidence="6" type="ORF">A3J05_00560</name>
</gene>
<evidence type="ECO:0008006" key="8">
    <source>
        <dbReference type="Google" id="ProtNLM"/>
    </source>
</evidence>
<evidence type="ECO:0000256" key="2">
    <source>
        <dbReference type="PIRNR" id="PIRNR000124"/>
    </source>
</evidence>
<evidence type="ECO:0000313" key="6">
    <source>
        <dbReference type="EMBL" id="OGE99670.1"/>
    </source>
</evidence>
<name>A0A1F5QD27_9BACT</name>
<proteinExistence type="inferred from homology"/>
<sequence>MEKNQGAPPPNSQQVIPHDIPQPKPQKKIGVIGGGYVGGTVAKFYRDGGSDVKVYDKFRPMDELEEVLRQDYIFVAVPTNFNGISIDLSAMDDAMANAAKSKSKAVIIKSTVVAGTTDSYQKQYPHLKIIFNPEFLTESTAYQDFNYPDRQIVGYTDKSFDVAGDIMELLPLAPFNRIVPAKAAEMTKYFGNTWFSVKVTFANQMYDLCDKLGIDYGIVADCVGADRRIGRSHLEVWHGGYRGYGGKCLPKDTRALIKFAEDNGVDLKILKTAEEINKQLTGGVDR</sequence>
<evidence type="ECO:0000259" key="4">
    <source>
        <dbReference type="Pfam" id="PF00984"/>
    </source>
</evidence>
<dbReference type="EMBL" id="MFFF01000018">
    <property type="protein sequence ID" value="OGE99670.1"/>
    <property type="molecule type" value="Genomic_DNA"/>
</dbReference>
<organism evidence="6 7">
    <name type="scientific">Candidatus Doudnabacteria bacterium RIFCSPLOWO2_02_FULL_48_13</name>
    <dbReference type="NCBI Taxonomy" id="1817845"/>
    <lineage>
        <taxon>Bacteria</taxon>
        <taxon>Candidatus Doudnaibacteriota</taxon>
    </lineage>
</organism>
<dbReference type="PANTHER" id="PTHR43750:SF3">
    <property type="entry name" value="UDP-GLUCOSE 6-DEHYDROGENASE TUAD"/>
    <property type="match status" value="1"/>
</dbReference>
<evidence type="ECO:0000313" key="7">
    <source>
        <dbReference type="Proteomes" id="UP000177235"/>
    </source>
</evidence>
<protein>
    <recommendedName>
        <fullName evidence="8">UDP-glucose/GDP-mannose dehydrogenase dimerisation domain-containing protein</fullName>
    </recommendedName>
</protein>
<evidence type="ECO:0000256" key="1">
    <source>
        <dbReference type="ARBA" id="ARBA00006601"/>
    </source>
</evidence>
<dbReference type="PIRSF" id="PIRSF500136">
    <property type="entry name" value="UDP_ManNAc_DH"/>
    <property type="match status" value="1"/>
</dbReference>
<dbReference type="Pfam" id="PF00984">
    <property type="entry name" value="UDPG_MGDP_dh"/>
    <property type="match status" value="1"/>
</dbReference>
<feature type="domain" description="UDP-glucose/GDP-mannose dehydrogenase N-terminal" evidence="5">
    <location>
        <begin position="66"/>
        <end position="160"/>
    </location>
</feature>
<feature type="region of interest" description="Disordered" evidence="3">
    <location>
        <begin position="1"/>
        <end position="24"/>
    </location>
</feature>
<dbReference type="GO" id="GO:0000271">
    <property type="term" value="P:polysaccharide biosynthetic process"/>
    <property type="evidence" value="ECO:0007669"/>
    <property type="project" value="InterPro"/>
</dbReference>
<dbReference type="GO" id="GO:0016628">
    <property type="term" value="F:oxidoreductase activity, acting on the CH-CH group of donors, NAD or NADP as acceptor"/>
    <property type="evidence" value="ECO:0007669"/>
    <property type="project" value="InterPro"/>
</dbReference>
<comment type="caution">
    <text evidence="6">The sequence shown here is derived from an EMBL/GenBank/DDBJ whole genome shotgun (WGS) entry which is preliminary data.</text>
</comment>
<dbReference type="SUPFAM" id="SSF48179">
    <property type="entry name" value="6-phosphogluconate dehydrogenase C-terminal domain-like"/>
    <property type="match status" value="1"/>
</dbReference>
<feature type="domain" description="UDP-glucose/GDP-mannose dehydrogenase dimerisation" evidence="4">
    <location>
        <begin position="183"/>
        <end position="278"/>
    </location>
</feature>
<dbReference type="PANTHER" id="PTHR43750">
    <property type="entry name" value="UDP-GLUCOSE 6-DEHYDROGENASE TUAD"/>
    <property type="match status" value="1"/>
</dbReference>
<dbReference type="InterPro" id="IPR028359">
    <property type="entry name" value="UDP_ManNAc/GlcNAc_DH"/>
</dbReference>
<dbReference type="GO" id="GO:0016616">
    <property type="term" value="F:oxidoreductase activity, acting on the CH-OH group of donors, NAD or NADP as acceptor"/>
    <property type="evidence" value="ECO:0007669"/>
    <property type="project" value="InterPro"/>
</dbReference>